<sequence>MKIHIATTLVVVLALTNRAEAIFCLFWLLFVPNACRWGVGGGGGGGGAPSPPPTAPPPPPPPNCGPGTYRWGNGCRNAIGTCPNLPNNQVFAHPKYPCGCQVPNSPFDADAQICSVAPPNGKAFCETYATGQGSKCGIQCDPGYTFNPNTVKCIRGSLDGCPAPKQLAAGGLNKGCICLNPSDPAVSALGTKCGTVPYFDPDDATAGLPPPGRRRCIVPPEDVSNSKCVTECDPGYKPHPLQNFEEEARKQGGAKKACAFTSSSHYPPLCLVSNTHYKLQLIPTSSATMRSILPALSLLALLLPTALCADPVVVQNECEPPLKLAAFPTKTCECQHDNSIRADNGVGCAASAPPNSNVTCLSVGMTAHLCIVNSSGPKVSFPDQPAFGMRCEFACKQGFSKEGGQCVSGGGGTAELAAACPAPFVVSYASASGPCGCAANINMARKRRPDAVQCQPPNANGNVGCRNVGTGSKCSVDCDDGYKPSADETQCVPERANVTISELDCGADAGSVGFLTADPVEGCVCKPTRTENFCGVAVGDPDAEMSCTDTTHSNGTREVKCAVQCTAPAFVANAENKCEEAEAESSTIAGTGTPRDSFETRCTEKVFRLPGKAGCKCAASPPEGGQECRGAGDNEYVICRYRKGSGRPAACSKNCVQGTYPDENNQCN</sequence>
<keyword evidence="4" id="KW-1185">Reference proteome</keyword>
<reference evidence="3" key="1">
    <citation type="submission" date="2023-03" db="EMBL/GenBank/DDBJ databases">
        <title>Massive genome expansion in bonnet fungi (Mycena s.s.) driven by repeated elements and novel gene families across ecological guilds.</title>
        <authorList>
            <consortium name="Lawrence Berkeley National Laboratory"/>
            <person name="Harder C.B."/>
            <person name="Miyauchi S."/>
            <person name="Viragh M."/>
            <person name="Kuo A."/>
            <person name="Thoen E."/>
            <person name="Andreopoulos B."/>
            <person name="Lu D."/>
            <person name="Skrede I."/>
            <person name="Drula E."/>
            <person name="Henrissat B."/>
            <person name="Morin E."/>
            <person name="Kohler A."/>
            <person name="Barry K."/>
            <person name="LaButti K."/>
            <person name="Morin E."/>
            <person name="Salamov A."/>
            <person name="Lipzen A."/>
            <person name="Mereny Z."/>
            <person name="Hegedus B."/>
            <person name="Baldrian P."/>
            <person name="Stursova M."/>
            <person name="Weitz H."/>
            <person name="Taylor A."/>
            <person name="Grigoriev I.V."/>
            <person name="Nagy L.G."/>
            <person name="Martin F."/>
            <person name="Kauserud H."/>
        </authorList>
    </citation>
    <scope>NUCLEOTIDE SEQUENCE</scope>
    <source>
        <strain evidence="3">CBHHK200</strain>
    </source>
</reference>
<organism evidence="3 4">
    <name type="scientific">Mycena alexandri</name>
    <dbReference type="NCBI Taxonomy" id="1745969"/>
    <lineage>
        <taxon>Eukaryota</taxon>
        <taxon>Fungi</taxon>
        <taxon>Dikarya</taxon>
        <taxon>Basidiomycota</taxon>
        <taxon>Agaricomycotina</taxon>
        <taxon>Agaricomycetes</taxon>
        <taxon>Agaricomycetidae</taxon>
        <taxon>Agaricales</taxon>
        <taxon>Marasmiineae</taxon>
        <taxon>Mycenaceae</taxon>
        <taxon>Mycena</taxon>
    </lineage>
</organism>
<accession>A0AAD6WWG7</accession>
<feature type="signal peptide" evidence="2">
    <location>
        <begin position="1"/>
        <end position="21"/>
    </location>
</feature>
<feature type="region of interest" description="Disordered" evidence="1">
    <location>
        <begin position="43"/>
        <end position="63"/>
    </location>
</feature>
<keyword evidence="2" id="KW-0732">Signal</keyword>
<evidence type="ECO:0000256" key="1">
    <source>
        <dbReference type="SAM" id="MobiDB-lite"/>
    </source>
</evidence>
<protein>
    <submittedName>
        <fullName evidence="3">Uncharacterized protein</fullName>
    </submittedName>
</protein>
<name>A0AAD6WWG7_9AGAR</name>
<dbReference type="AlphaFoldDB" id="A0AAD6WWG7"/>
<evidence type="ECO:0000313" key="3">
    <source>
        <dbReference type="EMBL" id="KAJ7027802.1"/>
    </source>
</evidence>
<feature type="chain" id="PRO_5042109513" evidence="2">
    <location>
        <begin position="22"/>
        <end position="668"/>
    </location>
</feature>
<evidence type="ECO:0000256" key="2">
    <source>
        <dbReference type="SAM" id="SignalP"/>
    </source>
</evidence>
<dbReference type="EMBL" id="JARJCM010000119">
    <property type="protein sequence ID" value="KAJ7027802.1"/>
    <property type="molecule type" value="Genomic_DNA"/>
</dbReference>
<comment type="caution">
    <text evidence="3">The sequence shown here is derived from an EMBL/GenBank/DDBJ whole genome shotgun (WGS) entry which is preliminary data.</text>
</comment>
<proteinExistence type="predicted"/>
<evidence type="ECO:0000313" key="4">
    <source>
        <dbReference type="Proteomes" id="UP001218188"/>
    </source>
</evidence>
<gene>
    <name evidence="3" type="ORF">C8F04DRAFT_1266588</name>
</gene>
<feature type="compositionally biased region" description="Pro residues" evidence="1">
    <location>
        <begin position="49"/>
        <end position="63"/>
    </location>
</feature>
<dbReference type="Proteomes" id="UP001218188">
    <property type="component" value="Unassembled WGS sequence"/>
</dbReference>